<dbReference type="AlphaFoldDB" id="A0A816BQQ1"/>
<dbReference type="EMBL" id="CAJNOR010007261">
    <property type="protein sequence ID" value="CAF1613875.1"/>
    <property type="molecule type" value="Genomic_DNA"/>
</dbReference>
<comment type="caution">
    <text evidence="2">The sequence shown here is derived from an EMBL/GenBank/DDBJ whole genome shotgun (WGS) entry which is preliminary data.</text>
</comment>
<accession>A0A816BQQ1</accession>
<gene>
    <name evidence="2" type="ORF">XAT740_LOCUS49281</name>
</gene>
<evidence type="ECO:0000256" key="1">
    <source>
        <dbReference type="SAM" id="Coils"/>
    </source>
</evidence>
<feature type="coiled-coil region" evidence="1">
    <location>
        <begin position="5"/>
        <end position="32"/>
    </location>
</feature>
<protein>
    <submittedName>
        <fullName evidence="2">Uncharacterized protein</fullName>
    </submittedName>
</protein>
<feature type="non-terminal residue" evidence="2">
    <location>
        <position position="1"/>
    </location>
</feature>
<keyword evidence="3" id="KW-1185">Reference proteome</keyword>
<name>A0A816BQQ1_ADIRI</name>
<proteinExistence type="predicted"/>
<reference evidence="2" key="1">
    <citation type="submission" date="2021-02" db="EMBL/GenBank/DDBJ databases">
        <authorList>
            <person name="Nowell W R."/>
        </authorList>
    </citation>
    <scope>NUCLEOTIDE SEQUENCE</scope>
</reference>
<organism evidence="2 3">
    <name type="scientific">Adineta ricciae</name>
    <name type="common">Rotifer</name>
    <dbReference type="NCBI Taxonomy" id="249248"/>
    <lineage>
        <taxon>Eukaryota</taxon>
        <taxon>Metazoa</taxon>
        <taxon>Spiralia</taxon>
        <taxon>Gnathifera</taxon>
        <taxon>Rotifera</taxon>
        <taxon>Eurotatoria</taxon>
        <taxon>Bdelloidea</taxon>
        <taxon>Adinetida</taxon>
        <taxon>Adinetidae</taxon>
        <taxon>Adineta</taxon>
    </lineage>
</organism>
<keyword evidence="1" id="KW-0175">Coiled coil</keyword>
<evidence type="ECO:0000313" key="2">
    <source>
        <dbReference type="EMBL" id="CAF1613875.1"/>
    </source>
</evidence>
<sequence length="112" mass="13240">SSGSLYEQRVRKENLRKELEQLQHDLRNMCSFLNLCSAMLASCLCDIQRDAISQFQLSTVVFLTKLQFHEIESNPTFRYYLSRDDYFELLQLSFIGRITEKPNDSFQTLFIN</sequence>
<evidence type="ECO:0000313" key="3">
    <source>
        <dbReference type="Proteomes" id="UP000663828"/>
    </source>
</evidence>
<dbReference type="Proteomes" id="UP000663828">
    <property type="component" value="Unassembled WGS sequence"/>
</dbReference>